<keyword evidence="7 10" id="KW-0720">Serine protease</keyword>
<evidence type="ECO:0000256" key="1">
    <source>
        <dbReference type="ARBA" id="ARBA00004613"/>
    </source>
</evidence>
<evidence type="ECO:0000256" key="10">
    <source>
        <dbReference type="RuleBase" id="RU363034"/>
    </source>
</evidence>
<keyword evidence="9" id="KW-1015">Disulfide bond</keyword>
<name>A0A811VB10_CERCA</name>
<dbReference type="EMBL" id="CAJHJT010000056">
    <property type="protein sequence ID" value="CAD7012576.1"/>
    <property type="molecule type" value="Genomic_DNA"/>
</dbReference>
<proteinExistence type="inferred from homology"/>
<evidence type="ECO:0000259" key="12">
    <source>
        <dbReference type="PROSITE" id="PS50240"/>
    </source>
</evidence>
<dbReference type="PRINTS" id="PR00722">
    <property type="entry name" value="CHYMOTRYPSIN"/>
</dbReference>
<dbReference type="PROSITE" id="PS50240">
    <property type="entry name" value="TRYPSIN_DOM"/>
    <property type="match status" value="1"/>
</dbReference>
<dbReference type="GO" id="GO:0004252">
    <property type="term" value="F:serine-type endopeptidase activity"/>
    <property type="evidence" value="ECO:0007669"/>
    <property type="project" value="InterPro"/>
</dbReference>
<dbReference type="PROSITE" id="PS00135">
    <property type="entry name" value="TRYPSIN_SER"/>
    <property type="match status" value="1"/>
</dbReference>
<dbReference type="Gene3D" id="2.40.10.10">
    <property type="entry name" value="Trypsin-like serine proteases"/>
    <property type="match status" value="1"/>
</dbReference>
<dbReference type="CDD" id="cd00190">
    <property type="entry name" value="Tryp_SPc"/>
    <property type="match status" value="1"/>
</dbReference>
<reference evidence="13" key="1">
    <citation type="submission" date="2020-11" db="EMBL/GenBank/DDBJ databases">
        <authorList>
            <person name="Whitehead M."/>
        </authorList>
    </citation>
    <scope>NUCLEOTIDE SEQUENCE</scope>
    <source>
        <strain evidence="13">EGII</strain>
    </source>
</reference>
<protein>
    <submittedName>
        <fullName evidence="13">(Mediterranean fruit fly) hypothetical protein</fullName>
    </submittedName>
</protein>
<dbReference type="SMART" id="SM00020">
    <property type="entry name" value="Tryp_SPc"/>
    <property type="match status" value="1"/>
</dbReference>
<evidence type="ECO:0000256" key="5">
    <source>
        <dbReference type="ARBA" id="ARBA00022729"/>
    </source>
</evidence>
<dbReference type="SUPFAM" id="SSF50494">
    <property type="entry name" value="Trypsin-like serine proteases"/>
    <property type="match status" value="1"/>
</dbReference>
<dbReference type="InterPro" id="IPR050430">
    <property type="entry name" value="Peptidase_S1"/>
</dbReference>
<dbReference type="GO" id="GO:0005576">
    <property type="term" value="C:extracellular region"/>
    <property type="evidence" value="ECO:0007669"/>
    <property type="project" value="UniProtKB-SubCell"/>
</dbReference>
<evidence type="ECO:0000256" key="4">
    <source>
        <dbReference type="ARBA" id="ARBA00022670"/>
    </source>
</evidence>
<keyword evidence="14" id="KW-1185">Reference proteome</keyword>
<comment type="subcellular location">
    <subcellularLocation>
        <location evidence="1">Secreted</location>
    </subcellularLocation>
</comment>
<dbReference type="Proteomes" id="UP000606786">
    <property type="component" value="Unassembled WGS sequence"/>
</dbReference>
<dbReference type="InterPro" id="IPR001314">
    <property type="entry name" value="Peptidase_S1A"/>
</dbReference>
<dbReference type="InterPro" id="IPR018114">
    <property type="entry name" value="TRYPSIN_HIS"/>
</dbReference>
<dbReference type="InterPro" id="IPR043504">
    <property type="entry name" value="Peptidase_S1_PA_chymotrypsin"/>
</dbReference>
<accession>A0A811VB10</accession>
<dbReference type="PANTHER" id="PTHR24276">
    <property type="entry name" value="POLYSERASE-RELATED"/>
    <property type="match status" value="1"/>
</dbReference>
<gene>
    <name evidence="13" type="ORF">CCAP1982_LOCUS20661</name>
</gene>
<dbReference type="InterPro" id="IPR033116">
    <property type="entry name" value="TRYPSIN_SER"/>
</dbReference>
<keyword evidence="3" id="KW-0964">Secreted</keyword>
<evidence type="ECO:0000256" key="2">
    <source>
        <dbReference type="ARBA" id="ARBA00007664"/>
    </source>
</evidence>
<keyword evidence="5 11" id="KW-0732">Signal</keyword>
<dbReference type="InterPro" id="IPR001254">
    <property type="entry name" value="Trypsin_dom"/>
</dbReference>
<keyword evidence="6 10" id="KW-0378">Hydrolase</keyword>
<comment type="similarity">
    <text evidence="2">Belongs to the peptidase S1 family.</text>
</comment>
<feature type="chain" id="PRO_5032639501" evidence="11">
    <location>
        <begin position="19"/>
        <end position="263"/>
    </location>
</feature>
<keyword evidence="8" id="KW-0865">Zymogen</keyword>
<dbReference type="PROSITE" id="PS00134">
    <property type="entry name" value="TRYPSIN_HIS"/>
    <property type="match status" value="1"/>
</dbReference>
<dbReference type="PANTHER" id="PTHR24276:SF91">
    <property type="entry name" value="AT26814P-RELATED"/>
    <property type="match status" value="1"/>
</dbReference>
<evidence type="ECO:0000256" key="6">
    <source>
        <dbReference type="ARBA" id="ARBA00022801"/>
    </source>
</evidence>
<dbReference type="InterPro" id="IPR009003">
    <property type="entry name" value="Peptidase_S1_PA"/>
</dbReference>
<keyword evidence="4 10" id="KW-0645">Protease</keyword>
<comment type="caution">
    <text evidence="13">The sequence shown here is derived from an EMBL/GenBank/DDBJ whole genome shotgun (WGS) entry which is preliminary data.</text>
</comment>
<organism evidence="13 14">
    <name type="scientific">Ceratitis capitata</name>
    <name type="common">Mediterranean fruit fly</name>
    <name type="synonym">Tephritis capitata</name>
    <dbReference type="NCBI Taxonomy" id="7213"/>
    <lineage>
        <taxon>Eukaryota</taxon>
        <taxon>Metazoa</taxon>
        <taxon>Ecdysozoa</taxon>
        <taxon>Arthropoda</taxon>
        <taxon>Hexapoda</taxon>
        <taxon>Insecta</taxon>
        <taxon>Pterygota</taxon>
        <taxon>Neoptera</taxon>
        <taxon>Endopterygota</taxon>
        <taxon>Diptera</taxon>
        <taxon>Brachycera</taxon>
        <taxon>Muscomorpha</taxon>
        <taxon>Tephritoidea</taxon>
        <taxon>Tephritidae</taxon>
        <taxon>Ceratitis</taxon>
        <taxon>Ceratitis</taxon>
    </lineage>
</organism>
<evidence type="ECO:0000256" key="11">
    <source>
        <dbReference type="SAM" id="SignalP"/>
    </source>
</evidence>
<dbReference type="OrthoDB" id="10059102at2759"/>
<dbReference type="GO" id="GO:0006508">
    <property type="term" value="P:proteolysis"/>
    <property type="evidence" value="ECO:0007669"/>
    <property type="project" value="UniProtKB-KW"/>
</dbReference>
<sequence>MLGQLIVVALLAFGCANADTTGTVGGRIVGGTDAEIRQYPHQISLRYNGRHFCGGSIYRSKIILTATHCVSDEDPTNITIVAGITALKEQGVEVPVVKIIAHEKYNALNDYDVALLVLAQKLEYNELIQPIALAKERPVGGSPVTVTGWGTLVSGGVLSETLQQVTVDYVEQSTCRRSYFLLLTKRMLCAAVEGGGQDACQGDSGGPLIVGNEQLGVVSWGFGCGSSNFPGVYSSVPDLADWIEATADAIESDDIAVDQYSFL</sequence>
<feature type="signal peptide" evidence="11">
    <location>
        <begin position="1"/>
        <end position="18"/>
    </location>
</feature>
<evidence type="ECO:0000256" key="3">
    <source>
        <dbReference type="ARBA" id="ARBA00022525"/>
    </source>
</evidence>
<evidence type="ECO:0000256" key="7">
    <source>
        <dbReference type="ARBA" id="ARBA00022825"/>
    </source>
</evidence>
<dbReference type="FunFam" id="2.40.10.10:FF:000077">
    <property type="entry name" value="Predicted protein"/>
    <property type="match status" value="1"/>
</dbReference>
<dbReference type="AlphaFoldDB" id="A0A811VB10"/>
<evidence type="ECO:0000256" key="9">
    <source>
        <dbReference type="ARBA" id="ARBA00023157"/>
    </source>
</evidence>
<evidence type="ECO:0000313" key="13">
    <source>
        <dbReference type="EMBL" id="CAD7012576.1"/>
    </source>
</evidence>
<dbReference type="Pfam" id="PF00089">
    <property type="entry name" value="Trypsin"/>
    <property type="match status" value="1"/>
</dbReference>
<evidence type="ECO:0000256" key="8">
    <source>
        <dbReference type="ARBA" id="ARBA00023145"/>
    </source>
</evidence>
<evidence type="ECO:0000313" key="14">
    <source>
        <dbReference type="Proteomes" id="UP000606786"/>
    </source>
</evidence>
<feature type="domain" description="Peptidase S1" evidence="12">
    <location>
        <begin position="28"/>
        <end position="248"/>
    </location>
</feature>